<keyword evidence="3" id="KW-1185">Reference proteome</keyword>
<gene>
    <name evidence="2" type="ORF">BT93_L3562</name>
</gene>
<protein>
    <submittedName>
        <fullName evidence="2">Uncharacterized protein</fullName>
    </submittedName>
</protein>
<feature type="region of interest" description="Disordered" evidence="1">
    <location>
        <begin position="34"/>
        <end position="90"/>
    </location>
</feature>
<feature type="compositionally biased region" description="Acidic residues" evidence="1">
    <location>
        <begin position="78"/>
        <end position="90"/>
    </location>
</feature>
<evidence type="ECO:0000313" key="3">
    <source>
        <dbReference type="Proteomes" id="UP000806378"/>
    </source>
</evidence>
<dbReference type="Gramene" id="rna-gnl|WGS:JABURB|Cocit.L3562.1">
    <property type="protein sequence ID" value="cds-KAF7846931.1"/>
    <property type="gene ID" value="gene-BT93_L3562"/>
</dbReference>
<name>A0A8T0CH31_CORYI</name>
<reference evidence="2" key="1">
    <citation type="submission" date="2020-05" db="EMBL/GenBank/DDBJ databases">
        <title>WGS assembly of Corymbia citriodora subspecies variegata.</title>
        <authorList>
            <person name="Barry K."/>
            <person name="Hundley H."/>
            <person name="Shu S."/>
            <person name="Jenkins J."/>
            <person name="Grimwood J."/>
            <person name="Baten A."/>
        </authorList>
    </citation>
    <scope>NUCLEOTIDE SEQUENCE</scope>
    <source>
        <strain evidence="2">CV2-018</strain>
    </source>
</reference>
<evidence type="ECO:0000256" key="1">
    <source>
        <dbReference type="SAM" id="MobiDB-lite"/>
    </source>
</evidence>
<proteinExistence type="predicted"/>
<organism evidence="2 3">
    <name type="scientific">Corymbia citriodora subsp. variegata</name>
    <dbReference type="NCBI Taxonomy" id="360336"/>
    <lineage>
        <taxon>Eukaryota</taxon>
        <taxon>Viridiplantae</taxon>
        <taxon>Streptophyta</taxon>
        <taxon>Embryophyta</taxon>
        <taxon>Tracheophyta</taxon>
        <taxon>Spermatophyta</taxon>
        <taxon>Magnoliopsida</taxon>
        <taxon>eudicotyledons</taxon>
        <taxon>Gunneridae</taxon>
        <taxon>Pentapetalae</taxon>
        <taxon>rosids</taxon>
        <taxon>malvids</taxon>
        <taxon>Myrtales</taxon>
        <taxon>Myrtaceae</taxon>
        <taxon>Myrtoideae</taxon>
        <taxon>Eucalypteae</taxon>
        <taxon>Corymbia</taxon>
    </lineage>
</organism>
<dbReference type="EMBL" id="MU091546">
    <property type="protein sequence ID" value="KAF7846931.1"/>
    <property type="molecule type" value="Genomic_DNA"/>
</dbReference>
<accession>A0A8T0CH31</accession>
<feature type="compositionally biased region" description="Acidic residues" evidence="1">
    <location>
        <begin position="41"/>
        <end position="63"/>
    </location>
</feature>
<evidence type="ECO:0000313" key="2">
    <source>
        <dbReference type="EMBL" id="KAF7846931.1"/>
    </source>
</evidence>
<dbReference type="AlphaFoldDB" id="A0A8T0CH31"/>
<sequence>MGFIEVSGPQTEFAEIEAADATNTEETIAGWEAAADHDGEIPSEETIEEADEVEAEEPPEEETKETKAEVTEEPAASLDEDENPLEEQEE</sequence>
<dbReference type="OrthoDB" id="1742000at2759"/>
<comment type="caution">
    <text evidence="2">The sequence shown here is derived from an EMBL/GenBank/DDBJ whole genome shotgun (WGS) entry which is preliminary data.</text>
</comment>
<dbReference type="Proteomes" id="UP000806378">
    <property type="component" value="Unassembled WGS sequence"/>
</dbReference>